<evidence type="ECO:0000313" key="2">
    <source>
        <dbReference type="Proteomes" id="UP000693946"/>
    </source>
</evidence>
<name>A0AAV6QUA1_SOLSE</name>
<protein>
    <submittedName>
        <fullName evidence="1">Uncharacterized protein</fullName>
    </submittedName>
</protein>
<sequence>MGESNRKVLAKSSSSPIIRRPDSLECVLHDRGVVTRRSDGCHHHMADGKFHSVSMLVKWEGSPTPVCIAAPPPPPASNCLPRSSNSYFQKYLRLVDIFAPRL</sequence>
<organism evidence="1 2">
    <name type="scientific">Solea senegalensis</name>
    <name type="common">Senegalese sole</name>
    <dbReference type="NCBI Taxonomy" id="28829"/>
    <lineage>
        <taxon>Eukaryota</taxon>
        <taxon>Metazoa</taxon>
        <taxon>Chordata</taxon>
        <taxon>Craniata</taxon>
        <taxon>Vertebrata</taxon>
        <taxon>Euteleostomi</taxon>
        <taxon>Actinopterygii</taxon>
        <taxon>Neopterygii</taxon>
        <taxon>Teleostei</taxon>
        <taxon>Neoteleostei</taxon>
        <taxon>Acanthomorphata</taxon>
        <taxon>Carangaria</taxon>
        <taxon>Pleuronectiformes</taxon>
        <taxon>Pleuronectoidei</taxon>
        <taxon>Soleidae</taxon>
        <taxon>Solea</taxon>
    </lineage>
</organism>
<evidence type="ECO:0000313" key="1">
    <source>
        <dbReference type="EMBL" id="KAG7495853.1"/>
    </source>
</evidence>
<dbReference type="AlphaFoldDB" id="A0AAV6QUA1"/>
<comment type="caution">
    <text evidence="1">The sequence shown here is derived from an EMBL/GenBank/DDBJ whole genome shotgun (WGS) entry which is preliminary data.</text>
</comment>
<proteinExistence type="predicted"/>
<reference evidence="1 2" key="1">
    <citation type="journal article" date="2021" name="Sci. Rep.">
        <title>Chromosome anchoring in Senegalese sole (Solea senegalensis) reveals sex-associated markers and genome rearrangements in flatfish.</title>
        <authorList>
            <person name="Guerrero-Cozar I."/>
            <person name="Gomez-Garrido J."/>
            <person name="Berbel C."/>
            <person name="Martinez-Blanch J.F."/>
            <person name="Alioto T."/>
            <person name="Claros M.G."/>
            <person name="Gagnaire P.A."/>
            <person name="Manchado M."/>
        </authorList>
    </citation>
    <scope>NUCLEOTIDE SEQUENCE [LARGE SCALE GENOMIC DNA]</scope>
    <source>
        <strain evidence="1">Sse05_10M</strain>
    </source>
</reference>
<dbReference type="Proteomes" id="UP000693946">
    <property type="component" value="Linkage Group LG3"/>
</dbReference>
<keyword evidence="2" id="KW-1185">Reference proteome</keyword>
<gene>
    <name evidence="1" type="ORF">JOB18_006596</name>
</gene>
<dbReference type="EMBL" id="JAGKHQ010000015">
    <property type="protein sequence ID" value="KAG7495853.1"/>
    <property type="molecule type" value="Genomic_DNA"/>
</dbReference>
<accession>A0AAV6QUA1</accession>